<evidence type="ECO:0000256" key="3">
    <source>
        <dbReference type="ARBA" id="ARBA00023163"/>
    </source>
</evidence>
<dbReference type="PROSITE" id="PS01124">
    <property type="entry name" value="HTH_ARAC_FAMILY_2"/>
    <property type="match status" value="1"/>
</dbReference>
<dbReference type="EMBL" id="POTM01000051">
    <property type="protein sequence ID" value="TLH64049.1"/>
    <property type="molecule type" value="Genomic_DNA"/>
</dbReference>
<keyword evidence="1" id="KW-0805">Transcription regulation</keyword>
<proteinExistence type="predicted"/>
<dbReference type="PANTHER" id="PTHR46796">
    <property type="entry name" value="HTH-TYPE TRANSCRIPTIONAL ACTIVATOR RHAS-RELATED"/>
    <property type="match status" value="1"/>
</dbReference>
<evidence type="ECO:0000313" key="6">
    <source>
        <dbReference type="Proteomes" id="UP000309984"/>
    </source>
</evidence>
<dbReference type="PROSITE" id="PS00041">
    <property type="entry name" value="HTH_ARAC_FAMILY_1"/>
    <property type="match status" value="1"/>
</dbReference>
<dbReference type="GO" id="GO:0043565">
    <property type="term" value="F:sequence-specific DNA binding"/>
    <property type="evidence" value="ECO:0007669"/>
    <property type="project" value="InterPro"/>
</dbReference>
<evidence type="ECO:0000256" key="2">
    <source>
        <dbReference type="ARBA" id="ARBA00023125"/>
    </source>
</evidence>
<dbReference type="Gene3D" id="1.10.10.60">
    <property type="entry name" value="Homeodomain-like"/>
    <property type="match status" value="1"/>
</dbReference>
<dbReference type="Pfam" id="PF12833">
    <property type="entry name" value="HTH_18"/>
    <property type="match status" value="1"/>
</dbReference>
<dbReference type="InterPro" id="IPR018060">
    <property type="entry name" value="HTH_AraC"/>
</dbReference>
<feature type="domain" description="HTH araC/xylS-type" evidence="4">
    <location>
        <begin position="203"/>
        <end position="304"/>
    </location>
</feature>
<organism evidence="5 6">
    <name type="scientific">Mycolicibacterium phocaicum</name>
    <dbReference type="NCBI Taxonomy" id="319706"/>
    <lineage>
        <taxon>Bacteria</taxon>
        <taxon>Bacillati</taxon>
        <taxon>Actinomycetota</taxon>
        <taxon>Actinomycetes</taxon>
        <taxon>Mycobacteriales</taxon>
        <taxon>Mycobacteriaceae</taxon>
        <taxon>Mycolicibacterium</taxon>
    </lineage>
</organism>
<name>A0AA94UCQ1_9MYCO</name>
<evidence type="ECO:0000256" key="1">
    <source>
        <dbReference type="ARBA" id="ARBA00023015"/>
    </source>
</evidence>
<reference evidence="5 6" key="1">
    <citation type="submission" date="2018-01" db="EMBL/GenBank/DDBJ databases">
        <title>Comparative genomics of Mycobacterium mucogenicum and Mycobacterium neoaurum clade members emphasizing tRNA and non-coding RNA.</title>
        <authorList>
            <person name="Behra P.R.K."/>
            <person name="Pettersson B.M.F."/>
            <person name="Das S."/>
            <person name="Dasgupta S."/>
            <person name="Kirsebom L.A."/>
        </authorList>
    </citation>
    <scope>NUCLEOTIDE SEQUENCE [LARGE SCALE GENOMIC DNA]</scope>
    <source>
        <strain evidence="5 6">DSM 45104</strain>
    </source>
</reference>
<dbReference type="SUPFAM" id="SSF46689">
    <property type="entry name" value="Homeodomain-like"/>
    <property type="match status" value="2"/>
</dbReference>
<evidence type="ECO:0000313" key="5">
    <source>
        <dbReference type="EMBL" id="TLH64049.1"/>
    </source>
</evidence>
<sequence length="317" mass="34958">MGGAIYYPHRVDVLGQTSDFSMHIDAAQLGPVTMGWLSYDTEVQVGTGALTTAYHVNVPVRGELRTGSGVDRVIATSMRAAVYRCDRPTVMRGWRDDGCRMLAVKIARPALEEQLSALLNRPVEGPIQFALPLDLTDVRAQQWWAFLRDLANQVSTPDALCRHPMMSASLAGSVMTGLLLSARHNYREELDADALPARPATIQRAVEYIEEHLADPLDVATIARHVRLSVRSLQEGFQSALGTTPMRYVRDLRLRQARRDLVAADPGSEGVAQIAMRWGFTHLGRFAGQYRDAFGESPSNALHGSRMIVDSLDVSHP</sequence>
<dbReference type="InterPro" id="IPR035418">
    <property type="entry name" value="AraC-bd_2"/>
</dbReference>
<dbReference type="SMART" id="SM00342">
    <property type="entry name" value="HTH_ARAC"/>
    <property type="match status" value="1"/>
</dbReference>
<accession>A0AA94UCQ1</accession>
<dbReference type="GO" id="GO:0003700">
    <property type="term" value="F:DNA-binding transcription factor activity"/>
    <property type="evidence" value="ECO:0007669"/>
    <property type="project" value="InterPro"/>
</dbReference>
<keyword evidence="2" id="KW-0238">DNA-binding</keyword>
<protein>
    <submittedName>
        <fullName evidence="5">AraC family transcriptional regulator</fullName>
    </submittedName>
</protein>
<dbReference type="Pfam" id="PF14525">
    <property type="entry name" value="AraC_binding_2"/>
    <property type="match status" value="1"/>
</dbReference>
<keyword evidence="6" id="KW-1185">Reference proteome</keyword>
<comment type="caution">
    <text evidence="5">The sequence shown here is derived from an EMBL/GenBank/DDBJ whole genome shotgun (WGS) entry which is preliminary data.</text>
</comment>
<dbReference type="Proteomes" id="UP000309984">
    <property type="component" value="Unassembled WGS sequence"/>
</dbReference>
<dbReference type="InterPro" id="IPR018062">
    <property type="entry name" value="HTH_AraC-typ_CS"/>
</dbReference>
<dbReference type="AlphaFoldDB" id="A0AA94UCQ1"/>
<dbReference type="PANTHER" id="PTHR46796:SF12">
    <property type="entry name" value="HTH-TYPE DNA-BINDING TRANSCRIPTIONAL ACTIVATOR EUTR"/>
    <property type="match status" value="1"/>
</dbReference>
<dbReference type="InterPro" id="IPR050204">
    <property type="entry name" value="AraC_XylS_family_regulators"/>
</dbReference>
<keyword evidence="3" id="KW-0804">Transcription</keyword>
<dbReference type="InterPro" id="IPR009057">
    <property type="entry name" value="Homeodomain-like_sf"/>
</dbReference>
<gene>
    <name evidence="5" type="ORF">C1S79_20505</name>
</gene>
<evidence type="ECO:0000259" key="4">
    <source>
        <dbReference type="PROSITE" id="PS01124"/>
    </source>
</evidence>